<dbReference type="InterPro" id="IPR036770">
    <property type="entry name" value="Ankyrin_rpt-contain_sf"/>
</dbReference>
<dbReference type="PANTHER" id="PTHR46586:SF3">
    <property type="entry name" value="ANKYRIN REPEAT-CONTAINING PROTEIN"/>
    <property type="match status" value="1"/>
</dbReference>
<protein>
    <recommendedName>
        <fullName evidence="4">Ankyrin repeat protein</fullName>
    </recommendedName>
</protein>
<organism evidence="2 3">
    <name type="scientific">Polyrhizophydium stewartii</name>
    <dbReference type="NCBI Taxonomy" id="2732419"/>
    <lineage>
        <taxon>Eukaryota</taxon>
        <taxon>Fungi</taxon>
        <taxon>Fungi incertae sedis</taxon>
        <taxon>Chytridiomycota</taxon>
        <taxon>Chytridiomycota incertae sedis</taxon>
        <taxon>Chytridiomycetes</taxon>
        <taxon>Rhizophydiales</taxon>
        <taxon>Rhizophydiales incertae sedis</taxon>
        <taxon>Polyrhizophydium</taxon>
    </lineage>
</organism>
<reference evidence="2 3" key="1">
    <citation type="submission" date="2023-09" db="EMBL/GenBank/DDBJ databases">
        <title>Pangenome analysis of Batrachochytrium dendrobatidis and related Chytrids.</title>
        <authorList>
            <person name="Yacoub M.N."/>
            <person name="Stajich J.E."/>
            <person name="James T.Y."/>
        </authorList>
    </citation>
    <scope>NUCLEOTIDE SEQUENCE [LARGE SCALE GENOMIC DNA]</scope>
    <source>
        <strain evidence="2 3">JEL0888</strain>
    </source>
</reference>
<feature type="region of interest" description="Disordered" evidence="1">
    <location>
        <begin position="1"/>
        <end position="49"/>
    </location>
</feature>
<accession>A0ABR4N7N5</accession>
<comment type="caution">
    <text evidence="2">The sequence shown here is derived from an EMBL/GenBank/DDBJ whole genome shotgun (WGS) entry which is preliminary data.</text>
</comment>
<dbReference type="InterPro" id="IPR052050">
    <property type="entry name" value="SecEffector_AnkRepeat"/>
</dbReference>
<feature type="compositionally biased region" description="Low complexity" evidence="1">
    <location>
        <begin position="700"/>
        <end position="722"/>
    </location>
</feature>
<evidence type="ECO:0000256" key="1">
    <source>
        <dbReference type="SAM" id="MobiDB-lite"/>
    </source>
</evidence>
<gene>
    <name evidence="2" type="ORF">HK105_204885</name>
</gene>
<sequence length="728" mass="77206">MQPPPPPVLQTTLPPALGPRSPSSSSSPLSPLSTRSPLPPLSALSPSRPVSPLARAERLAATSAAPHLGAEDPLVARPSMLPLLAAVRPEAISALEDPTSPTNMLAPLRPQPPAWRGAHPADLYDLLCHTPAEIRCDIYARAGALTQYLHGELDLPLNRATYQALIADAFRLDVVDFVRAEPFGLHLSWETMFVHSPEMAAAVEHLRKKYDVFYSAGHIADPVSAPVAIARFRAFVDRCPRELVSTASNLLEWVWTRVARPITVETAQTLLECAAGLGRGDLVAALLASHQHLDLVPALDLAAKLRSYSTVRLICSHPSRSPARRLSLDGAVAGGSVPLVAHISAAALVYPPSSDAIFAAFHDRHEQVLRYLIANPTTAVSRVLVNFQGRAARFGFLGLLNDAIALGIGAPESPSALLDDAISGGHIDVIEAIVANKALWRGAAPHASPAALDRAAGSGFTALLQRLLAPGFLAEVSISPAAPKLAALGGHYETFVWLWNLFPTLRPTSADMCDVALRGHVAVVDFYIKSTQRTLSLSRVLHAALIGGHSALAQIIVASRRASPTLSMFVDVARSGDLDSLAWLRSHVKVPVPQNALDAACHCAHLDMVVALVSVIGVPINAKVLVVAAESGSLAIVKYMITAAPAGDWARAMQAARSAGYSEILECIGAHIHRRSESTLAFAALTKRSSTNPSVKSRRSSFASTASSLEPSEPTPTTAPSSRQSRNE</sequence>
<proteinExistence type="predicted"/>
<dbReference type="SUPFAM" id="SSF48403">
    <property type="entry name" value="Ankyrin repeat"/>
    <property type="match status" value="1"/>
</dbReference>
<evidence type="ECO:0000313" key="3">
    <source>
        <dbReference type="Proteomes" id="UP001527925"/>
    </source>
</evidence>
<keyword evidence="3" id="KW-1185">Reference proteome</keyword>
<feature type="compositionally biased region" description="Low complexity" evidence="1">
    <location>
        <begin position="9"/>
        <end position="49"/>
    </location>
</feature>
<evidence type="ECO:0000313" key="2">
    <source>
        <dbReference type="EMBL" id="KAL2915484.1"/>
    </source>
</evidence>
<name>A0ABR4N7N5_9FUNG</name>
<feature type="region of interest" description="Disordered" evidence="1">
    <location>
        <begin position="690"/>
        <end position="728"/>
    </location>
</feature>
<dbReference type="Gene3D" id="1.25.40.20">
    <property type="entry name" value="Ankyrin repeat-containing domain"/>
    <property type="match status" value="1"/>
</dbReference>
<dbReference type="Proteomes" id="UP001527925">
    <property type="component" value="Unassembled WGS sequence"/>
</dbReference>
<evidence type="ECO:0008006" key="4">
    <source>
        <dbReference type="Google" id="ProtNLM"/>
    </source>
</evidence>
<dbReference type="EMBL" id="JADGIZ020000023">
    <property type="protein sequence ID" value="KAL2915484.1"/>
    <property type="molecule type" value="Genomic_DNA"/>
</dbReference>
<dbReference type="PANTHER" id="PTHR46586">
    <property type="entry name" value="ANKYRIN REPEAT-CONTAINING PROTEIN"/>
    <property type="match status" value="1"/>
</dbReference>